<reference evidence="6" key="1">
    <citation type="submission" date="2021-04" db="EMBL/GenBank/DDBJ databases">
        <title>Taxonomic assessment of Weissella genus.</title>
        <authorList>
            <person name="Fanelli F."/>
            <person name="Chieffi D."/>
            <person name="Dell'Aquila A."/>
            <person name="Gyu-Sung C."/>
            <person name="Franz C.M.A.P."/>
            <person name="Fusco V."/>
        </authorList>
    </citation>
    <scope>NUCLEOTIDE SEQUENCE</scope>
    <source>
        <strain evidence="6">LMG 25373</strain>
    </source>
</reference>
<keyword evidence="4" id="KW-0443">Lipid metabolism</keyword>
<keyword evidence="2 6" id="KW-0808">Transferase</keyword>
<evidence type="ECO:0000313" key="7">
    <source>
        <dbReference type="Proteomes" id="UP001057481"/>
    </source>
</evidence>
<dbReference type="Pfam" id="PF01039">
    <property type="entry name" value="Carboxyl_trans"/>
    <property type="match status" value="1"/>
</dbReference>
<dbReference type="InterPro" id="IPR000438">
    <property type="entry name" value="Acetyl_CoA_COase_Trfase_b_su"/>
</dbReference>
<dbReference type="PANTHER" id="PTHR42995:SF5">
    <property type="entry name" value="ACETYL-COENZYME A CARBOXYLASE CARBOXYL TRANSFERASE SUBUNIT BETA, CHLOROPLASTIC"/>
    <property type="match status" value="1"/>
</dbReference>
<evidence type="ECO:0000256" key="3">
    <source>
        <dbReference type="ARBA" id="ARBA00022771"/>
    </source>
</evidence>
<evidence type="ECO:0000256" key="2">
    <source>
        <dbReference type="ARBA" id="ARBA00022679"/>
    </source>
</evidence>
<dbReference type="GO" id="GO:0016740">
    <property type="term" value="F:transferase activity"/>
    <property type="evidence" value="ECO:0007669"/>
    <property type="project" value="UniProtKB-KW"/>
</dbReference>
<dbReference type="InterPro" id="IPR034733">
    <property type="entry name" value="AcCoA_carboxyl_beta"/>
</dbReference>
<keyword evidence="7" id="KW-1185">Reference proteome</keyword>
<dbReference type="EMBL" id="JAGMVS010000067">
    <property type="protein sequence ID" value="MCM2437730.1"/>
    <property type="molecule type" value="Genomic_DNA"/>
</dbReference>
<dbReference type="Proteomes" id="UP001057481">
    <property type="component" value="Unassembled WGS sequence"/>
</dbReference>
<dbReference type="PROSITE" id="PS50980">
    <property type="entry name" value="COA_CT_NTER"/>
    <property type="match status" value="1"/>
</dbReference>
<evidence type="ECO:0000259" key="5">
    <source>
        <dbReference type="PROSITE" id="PS50980"/>
    </source>
</evidence>
<dbReference type="RefSeq" id="WP_205143764.1">
    <property type="nucleotide sequence ID" value="NZ_JAFBDN010000010.1"/>
</dbReference>
<sequence>MDTQEQRLTAWQRIDLVSDKFEPFTFNQHDHDNLKFPNYKDKLTKAQEQTGLDEAIVVGKAWIDKYVVVLAVMDSHFMMGTLNTGLGQRLRFAMQEARLQQLPFILFTASGGARMQEGIYALLQMNSLLYEFEKLNAAEILTINILTDPTMGGTSASIAFKSDYVFGEAGATIGFVGRRVIEQAIREPLPSDFQKAHHLLTQGLIDDVIERNQLRRKLVQVLKLHDLGVNNGFKSKN</sequence>
<feature type="domain" description="CoA carboxyltransferase N-terminal" evidence="5">
    <location>
        <begin position="1"/>
        <end position="237"/>
    </location>
</feature>
<keyword evidence="3" id="KW-0862">Zinc</keyword>
<name>A0ABT0VIS4_9LACO</name>
<evidence type="ECO:0000256" key="4">
    <source>
        <dbReference type="ARBA" id="ARBA00023098"/>
    </source>
</evidence>
<dbReference type="InterPro" id="IPR029045">
    <property type="entry name" value="ClpP/crotonase-like_dom_sf"/>
</dbReference>
<gene>
    <name evidence="6" type="ORF">KAK10_07385</name>
</gene>
<proteinExistence type="predicted"/>
<keyword evidence="1" id="KW-0444">Lipid biosynthesis</keyword>
<comment type="caution">
    <text evidence="6">The sequence shown here is derived from an EMBL/GenBank/DDBJ whole genome shotgun (WGS) entry which is preliminary data.</text>
</comment>
<dbReference type="InterPro" id="IPR011762">
    <property type="entry name" value="COA_CT_N"/>
</dbReference>
<accession>A0ABT0VIS4</accession>
<protein>
    <submittedName>
        <fullName evidence="6">Acetyl-CoA carboxyl transferase</fullName>
    </submittedName>
</protein>
<evidence type="ECO:0000256" key="1">
    <source>
        <dbReference type="ARBA" id="ARBA00022516"/>
    </source>
</evidence>
<keyword evidence="3" id="KW-0479">Metal-binding</keyword>
<keyword evidence="3" id="KW-0863">Zinc-finger</keyword>
<dbReference type="SUPFAM" id="SSF52096">
    <property type="entry name" value="ClpP/crotonase"/>
    <property type="match status" value="1"/>
</dbReference>
<evidence type="ECO:0000313" key="6">
    <source>
        <dbReference type="EMBL" id="MCM2437730.1"/>
    </source>
</evidence>
<dbReference type="PRINTS" id="PR01070">
    <property type="entry name" value="ACCCTRFRASEB"/>
</dbReference>
<dbReference type="Gene3D" id="3.90.226.10">
    <property type="entry name" value="2-enoyl-CoA Hydratase, Chain A, domain 1"/>
    <property type="match status" value="1"/>
</dbReference>
<dbReference type="PANTHER" id="PTHR42995">
    <property type="entry name" value="ACETYL-COENZYME A CARBOXYLASE CARBOXYL TRANSFERASE SUBUNIT BETA, CHLOROPLASTIC"/>
    <property type="match status" value="1"/>
</dbReference>
<organism evidence="6 7">
    <name type="scientific">Periweissella beninensis</name>
    <dbReference type="NCBI Taxonomy" id="504936"/>
    <lineage>
        <taxon>Bacteria</taxon>
        <taxon>Bacillati</taxon>
        <taxon>Bacillota</taxon>
        <taxon>Bacilli</taxon>
        <taxon>Lactobacillales</taxon>
        <taxon>Lactobacillaceae</taxon>
        <taxon>Periweissella</taxon>
    </lineage>
</organism>